<keyword evidence="2" id="KW-0378">Hydrolase</keyword>
<comment type="caution">
    <text evidence="2">The sequence shown here is derived from an EMBL/GenBank/DDBJ whole genome shotgun (WGS) entry which is preliminary data.</text>
</comment>
<dbReference type="AlphaFoldDB" id="A0AA45V6L2"/>
<dbReference type="Gene3D" id="3.90.75.10">
    <property type="entry name" value="Homing Intron 3 (I-ppo) Encoded Endonuclease, Chain A"/>
    <property type="match status" value="1"/>
</dbReference>
<dbReference type="InterPro" id="IPR044925">
    <property type="entry name" value="His-Me_finger_sf"/>
</dbReference>
<name>A0AA45V6L2_BIFLN</name>
<proteinExistence type="predicted"/>
<evidence type="ECO:0000313" key="3">
    <source>
        <dbReference type="Proteomes" id="UP000182842"/>
    </source>
</evidence>
<evidence type="ECO:0000259" key="1">
    <source>
        <dbReference type="Pfam" id="PF13392"/>
    </source>
</evidence>
<organism evidence="2 3">
    <name type="scientific">Bifidobacterium longum</name>
    <dbReference type="NCBI Taxonomy" id="216816"/>
    <lineage>
        <taxon>Bacteria</taxon>
        <taxon>Bacillati</taxon>
        <taxon>Actinomycetota</taxon>
        <taxon>Actinomycetes</taxon>
        <taxon>Bifidobacteriales</taxon>
        <taxon>Bifidobacteriaceae</taxon>
        <taxon>Bifidobacterium</taxon>
    </lineage>
</organism>
<keyword evidence="2" id="KW-0540">Nuclease</keyword>
<evidence type="ECO:0000313" key="2">
    <source>
        <dbReference type="EMBL" id="SEB40394.1"/>
    </source>
</evidence>
<sequence>MAQCTFPGCAKKVLARGFCTGHYQQWYRGKPIHRLRHHKSFSVEDFDELTTQLDNGCVIVKDNSRADLCIYVNNESIPLKRIAYRLFKGDEGDCNWMDDICGNPLCFNPDHLLPHLPIQEGGGRKSINEPVDRQNAVRFWSNVQRMTYGCWEWTGSLRCGYGVFGYGGQRYGSHRFAYRIANGFIPDDLIIDHICRNRKCVNPNHLRLGTQELNRQNISTTTNSRSGHLNVSWSNKDKRWQVNVTRKGETFYGGEYRDLNDAVIAAGNLRNKVSIFNVDDRFPERIGSNSKFLPVA</sequence>
<keyword evidence="2" id="KW-0255">Endonuclease</keyword>
<dbReference type="InterPro" id="IPR044930">
    <property type="entry name" value="Homing_endonuclease_His-Me"/>
</dbReference>
<reference evidence="2 3" key="1">
    <citation type="submission" date="2016-10" db="EMBL/GenBank/DDBJ databases">
        <authorList>
            <person name="Varghese N."/>
            <person name="Submissions S."/>
        </authorList>
    </citation>
    <scope>NUCLEOTIDE SEQUENCE [LARGE SCALE GENOMIC DNA]</scope>
    <source>
        <strain evidence="2 3">DSM 20219</strain>
    </source>
</reference>
<protein>
    <submittedName>
        <fullName evidence="2">HNH endonuclease</fullName>
    </submittedName>
</protein>
<dbReference type="Proteomes" id="UP000182842">
    <property type="component" value="Unassembled WGS sequence"/>
</dbReference>
<dbReference type="EMBL" id="FNRW01000002">
    <property type="protein sequence ID" value="SEB40394.1"/>
    <property type="molecule type" value="Genomic_DNA"/>
</dbReference>
<dbReference type="SUPFAM" id="SSF54060">
    <property type="entry name" value="His-Me finger endonucleases"/>
    <property type="match status" value="1"/>
</dbReference>
<dbReference type="InterPro" id="IPR003615">
    <property type="entry name" value="HNH_nuc"/>
</dbReference>
<accession>A0AA45V6L2</accession>
<dbReference type="Pfam" id="PF13392">
    <property type="entry name" value="HNH_3"/>
    <property type="match status" value="1"/>
</dbReference>
<feature type="domain" description="HNH nuclease" evidence="1">
    <location>
        <begin position="172"/>
        <end position="214"/>
    </location>
</feature>
<dbReference type="GO" id="GO:0004519">
    <property type="term" value="F:endonuclease activity"/>
    <property type="evidence" value="ECO:0007669"/>
    <property type="project" value="UniProtKB-KW"/>
</dbReference>
<gene>
    <name evidence="2" type="ORF">SAMN04489748_0973</name>
</gene>